<comment type="caution">
    <text evidence="3">The sequence shown here is derived from an EMBL/GenBank/DDBJ whole genome shotgun (WGS) entry which is preliminary data.</text>
</comment>
<evidence type="ECO:0000256" key="2">
    <source>
        <dbReference type="ARBA" id="ARBA00022801"/>
    </source>
</evidence>
<gene>
    <name evidence="3" type="ORF">LKD75_16080</name>
</gene>
<dbReference type="GO" id="GO:0016787">
    <property type="term" value="F:hydrolase activity"/>
    <property type="evidence" value="ECO:0007669"/>
    <property type="project" value="UniProtKB-KW"/>
</dbReference>
<dbReference type="RefSeq" id="WP_227733886.1">
    <property type="nucleotide sequence ID" value="NZ_JAJEPV010000057.1"/>
</dbReference>
<sequence length="230" mass="26529">MNKIFWAADSTVQTNDFTTYPQTGIGQVFPLFVKNEYQIVNHAKNGRSTKSFMDEGRLKAIEEKIGAGDFLFIQFGHNDEKKEDPTRYTEPFSTYMENLETFIRVARDHSAYPVLITPLERRCFMDEKHLGIGAHSDYVAAMKQTAEKNNVPLVDLYSMSRMELKRAGEKNSRRWYMFFPEGEYKNHPEKSEDNTHLRYDGAVNFASLIAKGLKEIGGIYAEMLLDDLKL</sequence>
<dbReference type="AlphaFoldDB" id="A0AAE3D9M9"/>
<proteinExistence type="inferred from homology"/>
<dbReference type="InterPro" id="IPR037459">
    <property type="entry name" value="RhgT-like"/>
</dbReference>
<evidence type="ECO:0000313" key="3">
    <source>
        <dbReference type="EMBL" id="MCC2121080.1"/>
    </source>
</evidence>
<accession>A0AAE3D9M9</accession>
<organism evidence="3 4">
    <name type="scientific">Waltera acetigignens</name>
    <dbReference type="NCBI Taxonomy" id="2981769"/>
    <lineage>
        <taxon>Bacteria</taxon>
        <taxon>Bacillati</taxon>
        <taxon>Bacillota</taxon>
        <taxon>Clostridia</taxon>
        <taxon>Lachnospirales</taxon>
        <taxon>Lachnospiraceae</taxon>
        <taxon>Waltera</taxon>
    </lineage>
</organism>
<dbReference type="PANTHER" id="PTHR43695">
    <property type="entry name" value="PUTATIVE (AFU_ORTHOLOGUE AFUA_2G17250)-RELATED"/>
    <property type="match status" value="1"/>
</dbReference>
<reference evidence="3 4" key="1">
    <citation type="submission" date="2021-10" db="EMBL/GenBank/DDBJ databases">
        <title>Anaerobic single-cell dispensing facilitates the cultivation of human gut bacteria.</title>
        <authorList>
            <person name="Afrizal A."/>
        </authorList>
    </citation>
    <scope>NUCLEOTIDE SEQUENCE [LARGE SCALE GENOMIC DNA]</scope>
    <source>
        <strain evidence="3 4">CLA-AA-H273</strain>
    </source>
</reference>
<keyword evidence="2" id="KW-0378">Hydrolase</keyword>
<dbReference type="Pfam" id="PF00657">
    <property type="entry name" value="Lipase_GDSL"/>
    <property type="match status" value="1"/>
</dbReference>
<protein>
    <submittedName>
        <fullName evidence="3">Rhamnogalacturonan acetylesterase</fullName>
    </submittedName>
</protein>
<keyword evidence="4" id="KW-1185">Reference proteome</keyword>
<dbReference type="Proteomes" id="UP001197795">
    <property type="component" value="Unassembled WGS sequence"/>
</dbReference>
<evidence type="ECO:0000256" key="1">
    <source>
        <dbReference type="ARBA" id="ARBA00008668"/>
    </source>
</evidence>
<dbReference type="Gene3D" id="3.40.50.1110">
    <property type="entry name" value="SGNH hydrolase"/>
    <property type="match status" value="1"/>
</dbReference>
<dbReference type="PANTHER" id="PTHR43695:SF1">
    <property type="entry name" value="RHAMNOGALACTURONAN ACETYLESTERASE"/>
    <property type="match status" value="1"/>
</dbReference>
<dbReference type="InterPro" id="IPR001087">
    <property type="entry name" value="GDSL"/>
</dbReference>
<name>A0AAE3D9M9_9FIRM</name>
<dbReference type="CDD" id="cd01821">
    <property type="entry name" value="Rhamnogalacturan_acetylesterase_like"/>
    <property type="match status" value="1"/>
</dbReference>
<dbReference type="InterPro" id="IPR036514">
    <property type="entry name" value="SGNH_hydro_sf"/>
</dbReference>
<dbReference type="SUPFAM" id="SSF52266">
    <property type="entry name" value="SGNH hydrolase"/>
    <property type="match status" value="1"/>
</dbReference>
<evidence type="ECO:0000313" key="4">
    <source>
        <dbReference type="Proteomes" id="UP001197795"/>
    </source>
</evidence>
<dbReference type="EMBL" id="JAJEPV010000057">
    <property type="protein sequence ID" value="MCC2121080.1"/>
    <property type="molecule type" value="Genomic_DNA"/>
</dbReference>
<comment type="similarity">
    <text evidence="1">Belongs to the 'GDSL' lipolytic enzyme family.</text>
</comment>